<reference evidence="3" key="2">
    <citation type="submission" date="2022-06" db="UniProtKB">
        <authorList>
            <consortium name="EnsemblMetazoa"/>
        </authorList>
    </citation>
    <scope>IDENTIFICATION</scope>
    <source>
        <strain evidence="3">p50T (Dazao)</strain>
    </source>
</reference>
<protein>
    <recommendedName>
        <fullName evidence="5">Transposase</fullName>
    </recommendedName>
</protein>
<dbReference type="Pfam" id="PF21787">
    <property type="entry name" value="TNP-like_RNaseH_N"/>
    <property type="match status" value="1"/>
</dbReference>
<evidence type="ECO:0000313" key="3">
    <source>
        <dbReference type="EnsemblMetazoa" id="XP_037875501.1"/>
    </source>
</evidence>
<dbReference type="GeneID" id="105842489"/>
<evidence type="ECO:0000259" key="1">
    <source>
        <dbReference type="Pfam" id="PF21787"/>
    </source>
</evidence>
<feature type="domain" description="Transposable element P transposase-like RNase H" evidence="1">
    <location>
        <begin position="2"/>
        <end position="133"/>
    </location>
</feature>
<dbReference type="Pfam" id="PF21788">
    <property type="entry name" value="TNP-like_GBD"/>
    <property type="match status" value="1"/>
</dbReference>
<feature type="domain" description="Transposable element P transposase-like GTP-binding insertion" evidence="2">
    <location>
        <begin position="161"/>
        <end position="268"/>
    </location>
</feature>
<organism evidence="3 4">
    <name type="scientific">Bombyx mori</name>
    <name type="common">Silk moth</name>
    <dbReference type="NCBI Taxonomy" id="7091"/>
    <lineage>
        <taxon>Eukaryota</taxon>
        <taxon>Metazoa</taxon>
        <taxon>Ecdysozoa</taxon>
        <taxon>Arthropoda</taxon>
        <taxon>Hexapoda</taxon>
        <taxon>Insecta</taxon>
        <taxon>Pterygota</taxon>
        <taxon>Neoptera</taxon>
        <taxon>Endopterygota</taxon>
        <taxon>Lepidoptera</taxon>
        <taxon>Glossata</taxon>
        <taxon>Ditrysia</taxon>
        <taxon>Bombycoidea</taxon>
        <taxon>Bombycidae</taxon>
        <taxon>Bombycinae</taxon>
        <taxon>Bombyx</taxon>
    </lineage>
</organism>
<proteinExistence type="predicted"/>
<dbReference type="AlphaFoldDB" id="A0A8R2R362"/>
<evidence type="ECO:0000259" key="2">
    <source>
        <dbReference type="Pfam" id="PF21788"/>
    </source>
</evidence>
<sequence>MDPGIYPAVISYLKKEGEKMSEKNKLCVAMFDEIALKKRLIYSASSDIVEGYVDFGMEEGRTGEMADHALVFMLQGLHKKFKQPIAHYFVKGTISTQKLVVKNVIKTVRDVGYTVVATVCDQGPTNVGALNLLKRFCGNPADSNYFIVNKEKVFIIFDVPHLFKSIRNDFLNGGTLVMANKKAKWSHIIQLEEKNRSTLHFTKITKLHVDPKFRARMKVKLAAQILSNTVAAILKLLSKISNSREMLQSAEIIEDLDRLFDCTNGPSSRHDMKKKIRENVRENSFHHRLWIEYKEKLRSLHFLI</sequence>
<dbReference type="InterPro" id="IPR048365">
    <property type="entry name" value="TNP-like_RNaseH_N"/>
</dbReference>
<evidence type="ECO:0008006" key="5">
    <source>
        <dbReference type="Google" id="ProtNLM"/>
    </source>
</evidence>
<dbReference type="Proteomes" id="UP000005204">
    <property type="component" value="Unassembled WGS sequence"/>
</dbReference>
<dbReference type="RefSeq" id="XP_062531211.1">
    <property type="nucleotide sequence ID" value="XM_062675227.1"/>
</dbReference>
<accession>A0A8R2R362</accession>
<evidence type="ECO:0000313" key="4">
    <source>
        <dbReference type="Proteomes" id="UP000005204"/>
    </source>
</evidence>
<dbReference type="InterPro" id="IPR048366">
    <property type="entry name" value="TNP-like_GBD"/>
</dbReference>
<reference evidence="4" key="1">
    <citation type="journal article" date="2008" name="Insect Biochem. Mol. Biol.">
        <title>The genome of a lepidopteran model insect, the silkworm Bombyx mori.</title>
        <authorList>
            <consortium name="International Silkworm Genome Consortium"/>
        </authorList>
    </citation>
    <scope>NUCLEOTIDE SEQUENCE [LARGE SCALE GENOMIC DNA]</scope>
    <source>
        <strain evidence="4">p50T</strain>
    </source>
</reference>
<keyword evidence="4" id="KW-1185">Reference proteome</keyword>
<dbReference type="EnsemblMetazoa" id="XM_038019573.1">
    <property type="protein sequence ID" value="XP_037875501.1"/>
    <property type="gene ID" value="LOC105842489"/>
</dbReference>
<name>A0A8R2R362_BOMMO</name>